<dbReference type="InterPro" id="IPR001611">
    <property type="entry name" value="Leu-rich_rpt"/>
</dbReference>
<dbReference type="SUPFAM" id="SSF52058">
    <property type="entry name" value="L domain-like"/>
    <property type="match status" value="1"/>
</dbReference>
<evidence type="ECO:0000256" key="2">
    <source>
        <dbReference type="ARBA" id="ARBA00022737"/>
    </source>
</evidence>
<dbReference type="PANTHER" id="PTHR18849">
    <property type="entry name" value="LEUCINE RICH REPEAT PROTEIN"/>
    <property type="match status" value="1"/>
</dbReference>
<comment type="caution">
    <text evidence="4">The sequence shown here is derived from an EMBL/GenBank/DDBJ whole genome shotgun (WGS) entry which is preliminary data.</text>
</comment>
<gene>
    <name evidence="4" type="ORF">DGYR_LOCUS1689</name>
</gene>
<reference evidence="4 5" key="1">
    <citation type="submission" date="2020-08" db="EMBL/GenBank/DDBJ databases">
        <authorList>
            <person name="Hejnol A."/>
        </authorList>
    </citation>
    <scope>NUCLEOTIDE SEQUENCE [LARGE SCALE GENOMIC DNA]</scope>
</reference>
<dbReference type="OrthoDB" id="1517790at2759"/>
<evidence type="ECO:0000256" key="3">
    <source>
        <dbReference type="SAM" id="MobiDB-lite"/>
    </source>
</evidence>
<dbReference type="PANTHER" id="PTHR18849:SF4">
    <property type="entry name" value="GENE 29133-RELATED"/>
    <property type="match status" value="1"/>
</dbReference>
<sequence length="269" mass="31071">MTDRLTPTLTDNGDSSQLSGGPLLLSSEEDNKTEKKQLPKLPSHRYRYSVWHDLNSTSIKGHELKAPRIREGPPEKEKYFYRIKDSSNNKFIHHNRRGKDRLDYRDSTESWENLTVANLSYQDLAQPFQKENFKRVLRRLTSAKDICLLEDDLVDLKTVTFPECESLTLSRNHIPCFKNLPKFPKITHLDLSHNYIRTLSDIKVLAKYTNLKSLIMKPGNPVVVAISNYRQKIFRDIPSLLILDNLPKLEEDDIFDEEEVDSPGGCSIS</sequence>
<protein>
    <submittedName>
        <fullName evidence="4">DgyrCDS1775</fullName>
    </submittedName>
</protein>
<keyword evidence="5" id="KW-1185">Reference proteome</keyword>
<keyword evidence="1" id="KW-0433">Leucine-rich repeat</keyword>
<dbReference type="PROSITE" id="PS51450">
    <property type="entry name" value="LRR"/>
    <property type="match status" value="1"/>
</dbReference>
<feature type="compositionally biased region" description="Polar residues" evidence="3">
    <location>
        <begin position="1"/>
        <end position="12"/>
    </location>
</feature>
<dbReference type="InterPro" id="IPR032675">
    <property type="entry name" value="LRR_dom_sf"/>
</dbReference>
<dbReference type="EMBL" id="CAJFCJ010000002">
    <property type="protein sequence ID" value="CAD5112567.1"/>
    <property type="molecule type" value="Genomic_DNA"/>
</dbReference>
<dbReference type="Proteomes" id="UP000549394">
    <property type="component" value="Unassembled WGS sequence"/>
</dbReference>
<feature type="compositionally biased region" description="Low complexity" evidence="3">
    <location>
        <begin position="13"/>
        <end position="26"/>
    </location>
</feature>
<evidence type="ECO:0000313" key="5">
    <source>
        <dbReference type="Proteomes" id="UP000549394"/>
    </source>
</evidence>
<feature type="region of interest" description="Disordered" evidence="3">
    <location>
        <begin position="1"/>
        <end position="39"/>
    </location>
</feature>
<organism evidence="4 5">
    <name type="scientific">Dimorphilus gyrociliatus</name>
    <dbReference type="NCBI Taxonomy" id="2664684"/>
    <lineage>
        <taxon>Eukaryota</taxon>
        <taxon>Metazoa</taxon>
        <taxon>Spiralia</taxon>
        <taxon>Lophotrochozoa</taxon>
        <taxon>Annelida</taxon>
        <taxon>Polychaeta</taxon>
        <taxon>Polychaeta incertae sedis</taxon>
        <taxon>Dinophilidae</taxon>
        <taxon>Dimorphilus</taxon>
    </lineage>
</organism>
<evidence type="ECO:0000256" key="1">
    <source>
        <dbReference type="ARBA" id="ARBA00022614"/>
    </source>
</evidence>
<dbReference type="AlphaFoldDB" id="A0A7I8VB64"/>
<evidence type="ECO:0000313" key="4">
    <source>
        <dbReference type="EMBL" id="CAD5112567.1"/>
    </source>
</evidence>
<keyword evidence="2" id="KW-0677">Repeat</keyword>
<dbReference type="Gene3D" id="3.80.10.10">
    <property type="entry name" value="Ribonuclease Inhibitor"/>
    <property type="match status" value="1"/>
</dbReference>
<name>A0A7I8VB64_9ANNE</name>
<proteinExistence type="predicted"/>
<accession>A0A7I8VB64</accession>